<evidence type="ECO:0000256" key="1">
    <source>
        <dbReference type="SAM" id="MobiDB-lite"/>
    </source>
</evidence>
<proteinExistence type="predicted"/>
<name>A0ABQ9ICX1_9NEOP</name>
<organism evidence="2 3">
    <name type="scientific">Dryococelus australis</name>
    <dbReference type="NCBI Taxonomy" id="614101"/>
    <lineage>
        <taxon>Eukaryota</taxon>
        <taxon>Metazoa</taxon>
        <taxon>Ecdysozoa</taxon>
        <taxon>Arthropoda</taxon>
        <taxon>Hexapoda</taxon>
        <taxon>Insecta</taxon>
        <taxon>Pterygota</taxon>
        <taxon>Neoptera</taxon>
        <taxon>Polyneoptera</taxon>
        <taxon>Phasmatodea</taxon>
        <taxon>Verophasmatodea</taxon>
        <taxon>Anareolatae</taxon>
        <taxon>Phasmatidae</taxon>
        <taxon>Eurycanthinae</taxon>
        <taxon>Dryococelus</taxon>
    </lineage>
</organism>
<protein>
    <submittedName>
        <fullName evidence="2">Uncharacterized protein</fullName>
    </submittedName>
</protein>
<feature type="region of interest" description="Disordered" evidence="1">
    <location>
        <begin position="430"/>
        <end position="454"/>
    </location>
</feature>
<gene>
    <name evidence="2" type="ORF">PR048_007182</name>
</gene>
<dbReference type="Gene3D" id="3.30.420.10">
    <property type="entry name" value="Ribonuclease H-like superfamily/Ribonuclease H"/>
    <property type="match status" value="1"/>
</dbReference>
<sequence>MRVKRGEYGAAPKCKDGEEREVAEKTRRDSVIVWYDSAAMRIGIFRMVYVNRASDNYYVAEILVKLVNYVFPADHENWNSAHLCLICRQQIRQRDQGNSERLLDDFQRQRDSAVFGADEGDGVLAWSAAVNRSWEQVRIPAKLKQLKAVHDIENTFEINVRKKSLLLPGYILKAALNDMRPLREGWTSVGTPRPRSRSEGAIRATLTRTPSALIAPTRKACSVSVVTLYCACEPHSERGGIRRSAGFLKDFPFPPPFHSRRCSVLISFHLIGCQDLDKTRYIAEEELPPPPSPPQVKEVTSLDGVPRPASADRILVDVDVPRDALHQVSAPLPICTALTLTRTAETRGTVEVPEESKACVRKNRDGYHHEFKVKKHIRRGICIWRKHLRESLETLPVTLLRVTFLQDPNPSRISREENYDCEGDWMGGGEREIPEKTHRPTASSGTIPTCESPLTRPGIEPGSPWWEASGLAAQPPQPSLTFVMSYTRSFGGETTGLLVEMMKCYVKAICIRNLNAWHFVESGLQVSSLQLGSIWRTRCELDFSRMGTKIFPPLFPVAEPCKLNFRQRANDTAWPKQVSVVIKVVVSFGLTVVYMLMARQRELSEFERGMIVGARRMGHSISEAVGDFQYFTFHSVTCTGNIHINALRSTVDSTVAVQSYLIVIGGGWIEFSVLTELEHLLKSQPHSMQEVSEIVHLLTARHRAQRLTWAREVADWTLEDWKHVAWSYESRCRLFRVDSRVQDGGGSVMVWGVLTWHGMGPLVHLPTKLKGNCYKTLLGNHLQPFMDISFPDNDGKFQRGNAPSHRAVDVNEWFEEHSVEFQ</sequence>
<comment type="caution">
    <text evidence="2">The sequence shown here is derived from an EMBL/GenBank/DDBJ whole genome shotgun (WGS) entry which is preliminary data.</text>
</comment>
<dbReference type="Proteomes" id="UP001159363">
    <property type="component" value="Chromosome 2"/>
</dbReference>
<evidence type="ECO:0000313" key="3">
    <source>
        <dbReference type="Proteomes" id="UP001159363"/>
    </source>
</evidence>
<accession>A0ABQ9ICX1</accession>
<reference evidence="2 3" key="1">
    <citation type="submission" date="2023-02" db="EMBL/GenBank/DDBJ databases">
        <title>LHISI_Scaffold_Assembly.</title>
        <authorList>
            <person name="Stuart O.P."/>
            <person name="Cleave R."/>
            <person name="Magrath M.J.L."/>
            <person name="Mikheyev A.S."/>
        </authorList>
    </citation>
    <scope>NUCLEOTIDE SEQUENCE [LARGE SCALE GENOMIC DNA]</scope>
    <source>
        <strain evidence="2">Daus_M_001</strain>
        <tissue evidence="2">Leg muscle</tissue>
    </source>
</reference>
<feature type="compositionally biased region" description="Polar residues" evidence="1">
    <location>
        <begin position="440"/>
        <end position="449"/>
    </location>
</feature>
<dbReference type="InterPro" id="IPR036397">
    <property type="entry name" value="RNaseH_sf"/>
</dbReference>
<evidence type="ECO:0000313" key="2">
    <source>
        <dbReference type="EMBL" id="KAJ8894525.1"/>
    </source>
</evidence>
<keyword evidence="3" id="KW-1185">Reference proteome</keyword>
<dbReference type="EMBL" id="JARBHB010000002">
    <property type="protein sequence ID" value="KAJ8894525.1"/>
    <property type="molecule type" value="Genomic_DNA"/>
</dbReference>